<dbReference type="Proteomes" id="UP000330809">
    <property type="component" value="Unassembled WGS sequence"/>
</dbReference>
<keyword evidence="2" id="KW-0812">Transmembrane</keyword>
<proteinExistence type="predicted"/>
<dbReference type="EMBL" id="CAACYJ010000040">
    <property type="protein sequence ID" value="VFB21231.1"/>
    <property type="molecule type" value="Genomic_DNA"/>
</dbReference>
<dbReference type="AlphaFoldDB" id="A0A449IP66"/>
<keyword evidence="2" id="KW-0472">Membrane</keyword>
<evidence type="ECO:0000256" key="1">
    <source>
        <dbReference type="SAM" id="MobiDB-lite"/>
    </source>
</evidence>
<evidence type="ECO:0000256" key="2">
    <source>
        <dbReference type="SAM" id="Phobius"/>
    </source>
</evidence>
<gene>
    <name evidence="3" type="ORF">NCTC10754_03873</name>
</gene>
<name>A0A449IP66_PSEFR</name>
<feature type="transmembrane region" description="Helical" evidence="2">
    <location>
        <begin position="12"/>
        <end position="34"/>
    </location>
</feature>
<dbReference type="RefSeq" id="WP_133144833.1">
    <property type="nucleotide sequence ID" value="NZ_CAACYJ010000040.1"/>
</dbReference>
<accession>A0A449IP66</accession>
<feature type="compositionally biased region" description="Polar residues" evidence="1">
    <location>
        <begin position="220"/>
        <end position="252"/>
    </location>
</feature>
<sequence>MIKNTIKINHPLTVIAVFSMLTEASAAVSLPYIDSEHQKIYVWFLIVFPSLLITLFFLTLNFNNKTLYTPADLSKAENTPEGFSQPTGPCLKQGNSFASTSTSAQLFIPACPSGSPYSLYRPHNIFLQGQRVHHVDPPPFPPPERAHATFFAKSHAWREGSELKTLYLMDLNYLHLLSPHKGTAEEVLHIYYKATRKYKNTPPRHAVLLLLTNQHSSIPQETIRRPSTTSNIRHPSTIQPLSATTPTHTDSPCLTHPAPKQIPELQAKKSPSQLAGALPGELYQNNLRPLFAAIRMRNAFNLMKPAASA</sequence>
<organism evidence="3 4">
    <name type="scientific">Pseudomonas fragi</name>
    <dbReference type="NCBI Taxonomy" id="296"/>
    <lineage>
        <taxon>Bacteria</taxon>
        <taxon>Pseudomonadati</taxon>
        <taxon>Pseudomonadota</taxon>
        <taxon>Gammaproteobacteria</taxon>
        <taxon>Pseudomonadales</taxon>
        <taxon>Pseudomonadaceae</taxon>
        <taxon>Pseudomonas</taxon>
    </lineage>
</organism>
<evidence type="ECO:0000313" key="4">
    <source>
        <dbReference type="Proteomes" id="UP000330809"/>
    </source>
</evidence>
<protein>
    <submittedName>
        <fullName evidence="3">Uncharacterized protein</fullName>
    </submittedName>
</protein>
<reference evidence="3 4" key="1">
    <citation type="submission" date="2019-02" db="EMBL/GenBank/DDBJ databases">
        <authorList>
            <consortium name="Pathogen Informatics"/>
        </authorList>
    </citation>
    <scope>NUCLEOTIDE SEQUENCE [LARGE SCALE GENOMIC DNA]</scope>
    <source>
        <strain evidence="3 4">3012STDY7103891</strain>
    </source>
</reference>
<feature type="transmembrane region" description="Helical" evidence="2">
    <location>
        <begin position="40"/>
        <end position="60"/>
    </location>
</feature>
<feature type="region of interest" description="Disordered" evidence="1">
    <location>
        <begin position="220"/>
        <end position="259"/>
    </location>
</feature>
<keyword evidence="2" id="KW-1133">Transmembrane helix</keyword>
<evidence type="ECO:0000313" key="3">
    <source>
        <dbReference type="EMBL" id="VFB21231.1"/>
    </source>
</evidence>